<evidence type="ECO:0000313" key="2">
    <source>
        <dbReference type="EMBL" id="MBX57251.1"/>
    </source>
</evidence>
<proteinExistence type="predicted"/>
<keyword evidence="1" id="KW-0472">Membrane</keyword>
<evidence type="ECO:0000256" key="1">
    <source>
        <dbReference type="SAM" id="Phobius"/>
    </source>
</evidence>
<keyword evidence="1" id="KW-0812">Transmembrane</keyword>
<dbReference type="EMBL" id="GGEC01076767">
    <property type="protein sequence ID" value="MBX57251.1"/>
    <property type="molecule type" value="Transcribed_RNA"/>
</dbReference>
<feature type="transmembrane region" description="Helical" evidence="1">
    <location>
        <begin position="12"/>
        <end position="33"/>
    </location>
</feature>
<accession>A0A2P2PRC4</accession>
<protein>
    <submittedName>
        <fullName evidence="2">Uncharacterized protein</fullName>
    </submittedName>
</protein>
<organism evidence="2">
    <name type="scientific">Rhizophora mucronata</name>
    <name type="common">Asiatic mangrove</name>
    <dbReference type="NCBI Taxonomy" id="61149"/>
    <lineage>
        <taxon>Eukaryota</taxon>
        <taxon>Viridiplantae</taxon>
        <taxon>Streptophyta</taxon>
        <taxon>Embryophyta</taxon>
        <taxon>Tracheophyta</taxon>
        <taxon>Spermatophyta</taxon>
        <taxon>Magnoliopsida</taxon>
        <taxon>eudicotyledons</taxon>
        <taxon>Gunneridae</taxon>
        <taxon>Pentapetalae</taxon>
        <taxon>rosids</taxon>
        <taxon>fabids</taxon>
        <taxon>Malpighiales</taxon>
        <taxon>Rhizophoraceae</taxon>
        <taxon>Rhizophora</taxon>
    </lineage>
</organism>
<dbReference type="AlphaFoldDB" id="A0A2P2PRC4"/>
<name>A0A2P2PRC4_RHIMU</name>
<sequence>MDITMIPSTIIITRILMINQIWVFINLLLGGLWW</sequence>
<reference evidence="2" key="1">
    <citation type="submission" date="2018-02" db="EMBL/GenBank/DDBJ databases">
        <title>Rhizophora mucronata_Transcriptome.</title>
        <authorList>
            <person name="Meera S.P."/>
            <person name="Sreeshan A."/>
            <person name="Augustine A."/>
        </authorList>
    </citation>
    <scope>NUCLEOTIDE SEQUENCE</scope>
    <source>
        <tissue evidence="2">Leaf</tissue>
    </source>
</reference>
<keyword evidence="1" id="KW-1133">Transmembrane helix</keyword>